<evidence type="ECO:0000313" key="1">
    <source>
        <dbReference type="EMBL" id="GGM40455.1"/>
    </source>
</evidence>
<proteinExistence type="predicted"/>
<accession>A0A8H9GN27</accession>
<evidence type="ECO:0000313" key="2">
    <source>
        <dbReference type="Proteomes" id="UP000600547"/>
    </source>
</evidence>
<organism evidence="1 2">
    <name type="scientific">Deinococcus arenae</name>
    <dbReference type="NCBI Taxonomy" id="1452751"/>
    <lineage>
        <taxon>Bacteria</taxon>
        <taxon>Thermotogati</taxon>
        <taxon>Deinococcota</taxon>
        <taxon>Deinococci</taxon>
        <taxon>Deinococcales</taxon>
        <taxon>Deinococcaceae</taxon>
        <taxon>Deinococcus</taxon>
    </lineage>
</organism>
<dbReference type="Proteomes" id="UP000600547">
    <property type="component" value="Unassembled WGS sequence"/>
</dbReference>
<sequence>MTSQQDARTQASQDALSAATELERAAAHLRTAASHMTAGEVPRYAAHLLAARGHLLLAGHTLDALATEHARRSQP</sequence>
<gene>
    <name evidence="1" type="ORF">GCM10008956_16150</name>
</gene>
<dbReference type="AlphaFoldDB" id="A0A8H9GN27"/>
<reference evidence="2" key="1">
    <citation type="journal article" date="2019" name="Int. J. Syst. Evol. Microbiol.">
        <title>The Global Catalogue of Microorganisms (GCM) 10K type strain sequencing project: providing services to taxonomists for standard genome sequencing and annotation.</title>
        <authorList>
            <consortium name="The Broad Institute Genomics Platform"/>
            <consortium name="The Broad Institute Genome Sequencing Center for Infectious Disease"/>
            <person name="Wu L."/>
            <person name="Ma J."/>
        </authorList>
    </citation>
    <scope>NUCLEOTIDE SEQUENCE [LARGE SCALE GENOMIC DNA]</scope>
    <source>
        <strain evidence="2">JCM 31047</strain>
    </source>
</reference>
<protein>
    <submittedName>
        <fullName evidence="1">Uncharacterized protein</fullName>
    </submittedName>
</protein>
<keyword evidence="2" id="KW-1185">Reference proteome</keyword>
<comment type="caution">
    <text evidence="1">The sequence shown here is derived from an EMBL/GenBank/DDBJ whole genome shotgun (WGS) entry which is preliminary data.</text>
</comment>
<dbReference type="RefSeq" id="WP_110831201.1">
    <property type="nucleotide sequence ID" value="NZ_BMQG01000004.1"/>
</dbReference>
<name>A0A8H9GN27_9DEIO</name>
<dbReference type="EMBL" id="BMQG01000004">
    <property type="protein sequence ID" value="GGM40455.1"/>
    <property type="molecule type" value="Genomic_DNA"/>
</dbReference>